<keyword evidence="2" id="KW-1185">Reference proteome</keyword>
<accession>A0A9W4SVP2</accession>
<reference evidence="1" key="1">
    <citation type="submission" date="2022-08" db="EMBL/GenBank/DDBJ databases">
        <authorList>
            <person name="Kallberg Y."/>
            <person name="Tangrot J."/>
            <person name="Rosling A."/>
        </authorList>
    </citation>
    <scope>NUCLEOTIDE SEQUENCE</scope>
    <source>
        <strain evidence="1">Wild A</strain>
    </source>
</reference>
<feature type="non-terminal residue" evidence="1">
    <location>
        <position position="75"/>
    </location>
</feature>
<evidence type="ECO:0000313" key="2">
    <source>
        <dbReference type="Proteomes" id="UP001153678"/>
    </source>
</evidence>
<name>A0A9W4SVP2_9GLOM</name>
<gene>
    <name evidence="1" type="ORF">FWILDA_LOCUS10891</name>
</gene>
<dbReference type="OrthoDB" id="2387400at2759"/>
<dbReference type="SUPFAM" id="SSF140996">
    <property type="entry name" value="Hermes dimerisation domain"/>
    <property type="match status" value="1"/>
</dbReference>
<dbReference type="Proteomes" id="UP001153678">
    <property type="component" value="Unassembled WGS sequence"/>
</dbReference>
<protein>
    <submittedName>
        <fullName evidence="1">13214_t:CDS:1</fullName>
    </submittedName>
</protein>
<sequence length="75" mass="8641">MLHKEPKQCELKNTLTDWLVTDSQPFNSANGEGFLRMINKLDSAFKPPCYIMIKKDISYGYQAAFQAIKEMITHT</sequence>
<organism evidence="1 2">
    <name type="scientific">Funneliformis geosporum</name>
    <dbReference type="NCBI Taxonomy" id="1117311"/>
    <lineage>
        <taxon>Eukaryota</taxon>
        <taxon>Fungi</taxon>
        <taxon>Fungi incertae sedis</taxon>
        <taxon>Mucoromycota</taxon>
        <taxon>Glomeromycotina</taxon>
        <taxon>Glomeromycetes</taxon>
        <taxon>Glomerales</taxon>
        <taxon>Glomeraceae</taxon>
        <taxon>Funneliformis</taxon>
    </lineage>
</organism>
<dbReference type="AlphaFoldDB" id="A0A9W4SVP2"/>
<comment type="caution">
    <text evidence="1">The sequence shown here is derived from an EMBL/GenBank/DDBJ whole genome shotgun (WGS) entry which is preliminary data.</text>
</comment>
<evidence type="ECO:0000313" key="1">
    <source>
        <dbReference type="EMBL" id="CAI2183064.1"/>
    </source>
</evidence>
<proteinExistence type="predicted"/>
<dbReference type="EMBL" id="CAMKVN010002919">
    <property type="protein sequence ID" value="CAI2183064.1"/>
    <property type="molecule type" value="Genomic_DNA"/>
</dbReference>